<protein>
    <submittedName>
        <fullName evidence="2">ATP-binding protein</fullName>
    </submittedName>
    <submittedName>
        <fullName evidence="1">YheC/YheD family protein</fullName>
    </submittedName>
</protein>
<gene>
    <name evidence="1" type="ORF">M5X16_26520</name>
    <name evidence="2" type="ORF">PC41400_25935</name>
</gene>
<reference evidence="1 4" key="2">
    <citation type="submission" date="2022-05" db="EMBL/GenBank/DDBJ databases">
        <title>Genome Sequencing of Bee-Associated Microbes.</title>
        <authorList>
            <person name="Dunlap C."/>
        </authorList>
    </citation>
    <scope>NUCLEOTIDE SEQUENCE [LARGE SCALE GENOMIC DNA]</scope>
    <source>
        <strain evidence="1 4">NRRL B-23120</strain>
    </source>
</reference>
<reference evidence="2 3" key="1">
    <citation type="submission" date="2018-01" db="EMBL/GenBank/DDBJ databases">
        <title>The whole genome sequencing and assembly of Paenibacillus chitinolyticus KCCM 41400 strain.</title>
        <authorList>
            <person name="Kim J.-Y."/>
            <person name="Park M.-K."/>
            <person name="Lee Y.-J."/>
            <person name="Yi H."/>
            <person name="Bahn Y.-S."/>
            <person name="Kim J.F."/>
            <person name="Lee D.-W."/>
        </authorList>
    </citation>
    <scope>NUCLEOTIDE SEQUENCE [LARGE SCALE GENOMIC DNA]</scope>
    <source>
        <strain evidence="2 3">KCCM 41400</strain>
    </source>
</reference>
<dbReference type="KEGG" id="pchi:PC41400_25935"/>
<dbReference type="GO" id="GO:0005524">
    <property type="term" value="F:ATP binding"/>
    <property type="evidence" value="ECO:0007669"/>
    <property type="project" value="UniProtKB-KW"/>
</dbReference>
<dbReference type="Proteomes" id="UP001527202">
    <property type="component" value="Unassembled WGS sequence"/>
</dbReference>
<dbReference type="Pfam" id="PF14398">
    <property type="entry name" value="ATPgrasp_YheCD"/>
    <property type="match status" value="1"/>
</dbReference>
<accession>A0A410X2U9</accession>
<dbReference type="AlphaFoldDB" id="A0A410X2U9"/>
<organism evidence="2 3">
    <name type="scientific">Paenibacillus chitinolyticus</name>
    <dbReference type="NCBI Taxonomy" id="79263"/>
    <lineage>
        <taxon>Bacteria</taxon>
        <taxon>Bacillati</taxon>
        <taxon>Bacillota</taxon>
        <taxon>Bacilli</taxon>
        <taxon>Bacillales</taxon>
        <taxon>Paenibacillaceae</taxon>
        <taxon>Paenibacillus</taxon>
    </lineage>
</organism>
<dbReference type="InterPro" id="IPR026838">
    <property type="entry name" value="YheC/D"/>
</dbReference>
<dbReference type="Gene3D" id="3.30.470.20">
    <property type="entry name" value="ATP-grasp fold, B domain"/>
    <property type="match status" value="1"/>
</dbReference>
<proteinExistence type="predicted"/>
<dbReference type="SUPFAM" id="SSF56059">
    <property type="entry name" value="Glutathione synthetase ATP-binding domain-like"/>
    <property type="match status" value="1"/>
</dbReference>
<dbReference type="EMBL" id="JAMDMJ010000042">
    <property type="protein sequence ID" value="MCY9599300.1"/>
    <property type="molecule type" value="Genomic_DNA"/>
</dbReference>
<keyword evidence="4" id="KW-1185">Reference proteome</keyword>
<evidence type="ECO:0000313" key="3">
    <source>
        <dbReference type="Proteomes" id="UP000288943"/>
    </source>
</evidence>
<evidence type="ECO:0000313" key="4">
    <source>
        <dbReference type="Proteomes" id="UP001527202"/>
    </source>
</evidence>
<keyword evidence="2" id="KW-0547">Nucleotide-binding</keyword>
<dbReference type="RefSeq" id="WP_042233607.1">
    <property type="nucleotide sequence ID" value="NZ_CP026520.1"/>
</dbReference>
<dbReference type="Proteomes" id="UP000288943">
    <property type="component" value="Chromosome"/>
</dbReference>
<sequence>MRRYVLSKWVKTEAVLHSTAVRPHIPPTRILSEESLRDMLDKYRMVYVKPDCGTFGRGVMRVDYNEQDAKPYRYRHLKTTRSFQTYEDLYQSLKTATDGRKYLAQKGIRMLKHDKNVFDLRVIVQTKPGGQWEVSGMIGRVSQTGKVVTNYHSGGKLRSVETLLSPYFGAKELKRFKARLKRLAHSTALALHSKYPGIREIGLDVAVDQELKPWVLEVNTKPDPYIFKVLKDKRIYAKVLRYYKYNKRK</sequence>
<evidence type="ECO:0000313" key="2">
    <source>
        <dbReference type="EMBL" id="QAV20942.1"/>
    </source>
</evidence>
<dbReference type="OrthoDB" id="7869153at2"/>
<name>A0A410X2U9_9BACL</name>
<evidence type="ECO:0000313" key="1">
    <source>
        <dbReference type="EMBL" id="MCY9599300.1"/>
    </source>
</evidence>
<keyword evidence="2" id="KW-0067">ATP-binding</keyword>
<dbReference type="EMBL" id="CP026520">
    <property type="protein sequence ID" value="QAV20942.1"/>
    <property type="molecule type" value="Genomic_DNA"/>
</dbReference>
<dbReference type="GeneID" id="95378234"/>